<organism evidence="1 2">
    <name type="scientific">Clavelina lepadiformis</name>
    <name type="common">Light-bulb sea squirt</name>
    <name type="synonym">Ascidia lepadiformis</name>
    <dbReference type="NCBI Taxonomy" id="159417"/>
    <lineage>
        <taxon>Eukaryota</taxon>
        <taxon>Metazoa</taxon>
        <taxon>Chordata</taxon>
        <taxon>Tunicata</taxon>
        <taxon>Ascidiacea</taxon>
        <taxon>Aplousobranchia</taxon>
        <taxon>Clavelinidae</taxon>
        <taxon>Clavelina</taxon>
    </lineage>
</organism>
<keyword evidence="2" id="KW-1185">Reference proteome</keyword>
<comment type="caution">
    <text evidence="1">The sequence shown here is derived from an EMBL/GenBank/DDBJ whole genome shotgun (WGS) entry which is preliminary data.</text>
</comment>
<reference evidence="1 2" key="1">
    <citation type="submission" date="2024-02" db="EMBL/GenBank/DDBJ databases">
        <authorList>
            <person name="Daric V."/>
            <person name="Darras S."/>
        </authorList>
    </citation>
    <scope>NUCLEOTIDE SEQUENCE [LARGE SCALE GENOMIC DNA]</scope>
</reference>
<gene>
    <name evidence="1" type="ORF">CVLEPA_LOCUS5759</name>
</gene>
<evidence type="ECO:0000313" key="1">
    <source>
        <dbReference type="EMBL" id="CAK8676296.1"/>
    </source>
</evidence>
<dbReference type="EMBL" id="CAWYQH010000026">
    <property type="protein sequence ID" value="CAK8676296.1"/>
    <property type="molecule type" value="Genomic_DNA"/>
</dbReference>
<dbReference type="Proteomes" id="UP001642483">
    <property type="component" value="Unassembled WGS sequence"/>
</dbReference>
<proteinExistence type="predicted"/>
<accession>A0ABP0FC33</accession>
<protein>
    <submittedName>
        <fullName evidence="1">Uncharacterized protein</fullName>
    </submittedName>
</protein>
<evidence type="ECO:0000313" key="2">
    <source>
        <dbReference type="Proteomes" id="UP001642483"/>
    </source>
</evidence>
<sequence>MQSPLLHSARVFQMFYFCRTSVAIELPGDLSSIQPGLDRSADQLSVSLLDNPLANQRRKLQKPYNYTTALPMSIVAAYHSQVSSPQASYFENVDLLAKSLTA</sequence>
<name>A0ABP0FC33_CLALP</name>